<proteinExistence type="predicted"/>
<reference evidence="3" key="1">
    <citation type="journal article" date="2006" name="Proc. Natl. Acad. Sci. U.S.A.">
        <title>The complete genome of Rhodococcus sp. RHA1 provides insights into a catabolic powerhouse.</title>
        <authorList>
            <person name="McLeod M.P."/>
            <person name="Warren R.L."/>
            <person name="Hsiao W.W.L."/>
            <person name="Araki N."/>
            <person name="Myhre M."/>
            <person name="Fernandes C."/>
            <person name="Miyazawa D."/>
            <person name="Wong W."/>
            <person name="Lillquist A.L."/>
            <person name="Wang D."/>
            <person name="Dosanjh M."/>
            <person name="Hara H."/>
            <person name="Petrescu A."/>
            <person name="Morin R.D."/>
            <person name="Yang G."/>
            <person name="Stott J.M."/>
            <person name="Schein J.E."/>
            <person name="Shin H."/>
            <person name="Smailus D."/>
            <person name="Siddiqui A.S."/>
            <person name="Marra M.A."/>
            <person name="Jones S.J.M."/>
            <person name="Holt R."/>
            <person name="Brinkman F.S.L."/>
            <person name="Miyauchi K."/>
            <person name="Fukuda M."/>
            <person name="Davies J.E."/>
            <person name="Mohn W.W."/>
            <person name="Eltis L.D."/>
        </authorList>
    </citation>
    <scope>NUCLEOTIDE SEQUENCE [LARGE SCALE GENOMIC DNA]</scope>
    <source>
        <strain evidence="3">RHA1</strain>
    </source>
</reference>
<evidence type="ECO:0000313" key="2">
    <source>
        <dbReference type="EMBL" id="ABH00838.1"/>
    </source>
</evidence>
<dbReference type="KEGG" id="rha:RHA1_ro11191"/>
<dbReference type="AlphaFoldDB" id="Q0RV48"/>
<sequence length="144" mass="16902">MNSGPLGSTQLRKPEQEKVMNADHHPQHPLGPFIGSDLGIDDQVRRYRDERRRRHQEQKNKERRDQQRRCIPSREEEIIQFAVIWAPYGVPSDEETYQRFGMSTRQFFETVRDLLHLGKCPPETQSRLTMYADPTGTLPDQNAK</sequence>
<feature type="region of interest" description="Disordered" evidence="1">
    <location>
        <begin position="1"/>
        <end position="69"/>
    </location>
</feature>
<evidence type="ECO:0000313" key="3">
    <source>
        <dbReference type="Proteomes" id="UP000008710"/>
    </source>
</evidence>
<gene>
    <name evidence="2" type="ordered locus">RHA1_ro11191</name>
</gene>
<feature type="compositionally biased region" description="Polar residues" evidence="1">
    <location>
        <begin position="1"/>
        <end position="11"/>
    </location>
</feature>
<feature type="compositionally biased region" description="Basic and acidic residues" evidence="1">
    <location>
        <begin position="12"/>
        <end position="26"/>
    </location>
</feature>
<accession>Q0RV48</accession>
<feature type="compositionally biased region" description="Basic and acidic residues" evidence="1">
    <location>
        <begin position="57"/>
        <end position="69"/>
    </location>
</feature>
<keyword evidence="2" id="KW-0614">Plasmid</keyword>
<protein>
    <recommendedName>
        <fullName evidence="4">DUF3263 domain-containing protein</fullName>
    </recommendedName>
</protein>
<evidence type="ECO:0000256" key="1">
    <source>
        <dbReference type="SAM" id="MobiDB-lite"/>
    </source>
</evidence>
<geneLocation type="plasmid" evidence="2 3">
    <name>pRHL3</name>
</geneLocation>
<dbReference type="EMBL" id="CP000434">
    <property type="protein sequence ID" value="ABH00838.1"/>
    <property type="molecule type" value="Genomic_DNA"/>
</dbReference>
<dbReference type="Proteomes" id="UP000008710">
    <property type="component" value="Plasmid pRHL3"/>
</dbReference>
<dbReference type="HOGENOM" id="CLU_1794977_0_0_11"/>
<name>Q0RV48_RHOJR</name>
<evidence type="ECO:0008006" key="4">
    <source>
        <dbReference type="Google" id="ProtNLM"/>
    </source>
</evidence>
<organism evidence="2 3">
    <name type="scientific">Rhodococcus jostii (strain RHA1)</name>
    <dbReference type="NCBI Taxonomy" id="101510"/>
    <lineage>
        <taxon>Bacteria</taxon>
        <taxon>Bacillati</taxon>
        <taxon>Actinomycetota</taxon>
        <taxon>Actinomycetes</taxon>
        <taxon>Mycobacteriales</taxon>
        <taxon>Nocardiaceae</taxon>
        <taxon>Rhodococcus</taxon>
    </lineage>
</organism>